<organism evidence="2">
    <name type="scientific">hydrothermal vent metagenome</name>
    <dbReference type="NCBI Taxonomy" id="652676"/>
    <lineage>
        <taxon>unclassified sequences</taxon>
        <taxon>metagenomes</taxon>
        <taxon>ecological metagenomes</taxon>
    </lineage>
</organism>
<evidence type="ECO:0000313" key="2">
    <source>
        <dbReference type="EMBL" id="VAX02490.1"/>
    </source>
</evidence>
<dbReference type="Gene3D" id="2.30.130.40">
    <property type="entry name" value="LON domain-like"/>
    <property type="match status" value="1"/>
</dbReference>
<dbReference type="GO" id="GO:0008233">
    <property type="term" value="F:peptidase activity"/>
    <property type="evidence" value="ECO:0007669"/>
    <property type="project" value="UniProtKB-KW"/>
</dbReference>
<dbReference type="SUPFAM" id="SSF88697">
    <property type="entry name" value="PUA domain-like"/>
    <property type="match status" value="1"/>
</dbReference>
<dbReference type="PANTHER" id="PTHR46732:SF8">
    <property type="entry name" value="ATP-DEPENDENT PROTEASE LA (LON) DOMAIN PROTEIN"/>
    <property type="match status" value="1"/>
</dbReference>
<dbReference type="InterPro" id="IPR046336">
    <property type="entry name" value="Lon_prtase_N_sf"/>
</dbReference>
<proteinExistence type="predicted"/>
<dbReference type="GO" id="GO:0006508">
    <property type="term" value="P:proteolysis"/>
    <property type="evidence" value="ECO:0007669"/>
    <property type="project" value="UniProtKB-KW"/>
</dbReference>
<keyword evidence="2" id="KW-0645">Protease</keyword>
<dbReference type="AlphaFoldDB" id="A0A3B1AW74"/>
<dbReference type="Pfam" id="PF02190">
    <property type="entry name" value="LON_substr_bdg"/>
    <property type="match status" value="1"/>
</dbReference>
<dbReference type="PROSITE" id="PS51787">
    <property type="entry name" value="LON_N"/>
    <property type="match status" value="1"/>
</dbReference>
<sequence>MSIITIPIFPLHTVLFPGGTLPLRIFEPRYLDMVSQCMKAGHGFGVTLIREGSEVGQAADTFDTGTLSEIVYFNQHPDGLLGITARGQQRFRIISRKVQVNQLTMANVELLENEPSSPLPPQYRTAADVLRSLLEQLDQPFINMQKHYDDASWVSSRLSELLPIRLEQKQYFLQLDDPIQRLERLSALLLDLEIH</sequence>
<dbReference type="InterPro" id="IPR015947">
    <property type="entry name" value="PUA-like_sf"/>
</dbReference>
<feature type="domain" description="Lon N-terminal" evidence="1">
    <location>
        <begin position="3"/>
        <end position="193"/>
    </location>
</feature>
<dbReference type="Gene3D" id="1.10.4060.10">
    <property type="entry name" value="BPP1347 like domain"/>
    <property type="match status" value="1"/>
</dbReference>
<reference evidence="2" key="1">
    <citation type="submission" date="2018-06" db="EMBL/GenBank/DDBJ databases">
        <authorList>
            <person name="Zhirakovskaya E."/>
        </authorList>
    </citation>
    <scope>NUCLEOTIDE SEQUENCE</scope>
</reference>
<dbReference type="InterPro" id="IPR003111">
    <property type="entry name" value="Lon_prtase_N"/>
</dbReference>
<name>A0A3B1AW74_9ZZZZ</name>
<dbReference type="SMART" id="SM00464">
    <property type="entry name" value="LON"/>
    <property type="match status" value="1"/>
</dbReference>
<dbReference type="PANTHER" id="PTHR46732">
    <property type="entry name" value="ATP-DEPENDENT PROTEASE LA (LON) DOMAIN PROTEIN"/>
    <property type="match status" value="1"/>
</dbReference>
<dbReference type="EMBL" id="UOFU01000275">
    <property type="protein sequence ID" value="VAX02490.1"/>
    <property type="molecule type" value="Genomic_DNA"/>
</dbReference>
<protein>
    <submittedName>
        <fullName evidence="2">Uncharacterized protein, similar to the N-terminal domain of Lon protease</fullName>
    </submittedName>
</protein>
<keyword evidence="2" id="KW-0378">Hydrolase</keyword>
<gene>
    <name evidence="2" type="ORF">MNBD_GAMMA20-927</name>
</gene>
<accession>A0A3B1AW74</accession>
<evidence type="ECO:0000259" key="1">
    <source>
        <dbReference type="PROSITE" id="PS51787"/>
    </source>
</evidence>